<reference evidence="3 4" key="1">
    <citation type="journal article" date="2006" name="Science">
        <title>Genome of rice cluster I archaea -- the key methane producers in the rice rhizosphere.</title>
        <authorList>
            <person name="Erkel C."/>
            <person name="Kube M."/>
            <person name="Reinhardt R."/>
            <person name="Liesack W."/>
        </authorList>
    </citation>
    <scope>NUCLEOTIDE SEQUENCE [LARGE SCALE GENOMIC DNA]</scope>
    <source>
        <strain evidence="4">DSM 22066 / NBRC 105507 / MRE50</strain>
    </source>
</reference>
<dbReference type="STRING" id="351160.LRC439"/>
<dbReference type="Pfam" id="PF13183">
    <property type="entry name" value="Fer4_8"/>
    <property type="match status" value="1"/>
</dbReference>
<dbReference type="Gene3D" id="1.10.1060.10">
    <property type="entry name" value="Alpha-helical ferredoxin"/>
    <property type="match status" value="1"/>
</dbReference>
<dbReference type="GO" id="GO:0005886">
    <property type="term" value="C:plasma membrane"/>
    <property type="evidence" value="ECO:0007669"/>
    <property type="project" value="TreeGrafter"/>
</dbReference>
<keyword evidence="3" id="KW-0560">Oxidoreductase</keyword>
<evidence type="ECO:0000313" key="4">
    <source>
        <dbReference type="Proteomes" id="UP000000663"/>
    </source>
</evidence>
<dbReference type="PANTHER" id="PTHR43255">
    <property type="entry name" value="IRON-SULFUR-BINDING OXIDOREDUCTASE FADF-RELATED-RELATED"/>
    <property type="match status" value="1"/>
</dbReference>
<dbReference type="GO" id="GO:0051536">
    <property type="term" value="F:iron-sulfur cluster binding"/>
    <property type="evidence" value="ECO:0007669"/>
    <property type="project" value="InterPro"/>
</dbReference>
<dbReference type="InterPro" id="IPR009051">
    <property type="entry name" value="Helical_ferredxn"/>
</dbReference>
<dbReference type="Proteomes" id="UP000000663">
    <property type="component" value="Chromosome"/>
</dbReference>
<dbReference type="PROSITE" id="PS00198">
    <property type="entry name" value="4FE4S_FER_1"/>
    <property type="match status" value="2"/>
</dbReference>
<dbReference type="GO" id="GO:0051912">
    <property type="term" value="F:CoB--CoM heterodisulfide reductase activity"/>
    <property type="evidence" value="ECO:0007669"/>
    <property type="project" value="UniProtKB-EC"/>
</dbReference>
<protein>
    <submittedName>
        <fullName evidence="3">Heterodisulfide reductase, subunit C</fullName>
        <ecNumber evidence="3">1.8.98.1</ecNumber>
    </submittedName>
</protein>
<dbReference type="EMBL" id="AM114193">
    <property type="protein sequence ID" value="CAJ35396.1"/>
    <property type="molecule type" value="Genomic_DNA"/>
</dbReference>
<gene>
    <name evidence="3" type="primary">hdrC-1</name>
    <name evidence="3" type="ORF">LRC439</name>
</gene>
<dbReference type="EC" id="1.8.98.1" evidence="3"/>
<evidence type="ECO:0000256" key="1">
    <source>
        <dbReference type="ARBA" id="ARBA00007097"/>
    </source>
</evidence>
<comment type="similarity">
    <text evidence="1">Belongs to the HdrC family.</text>
</comment>
<dbReference type="InterPro" id="IPR051460">
    <property type="entry name" value="HdrC_iron-sulfur_subunit"/>
</dbReference>
<dbReference type="InterPro" id="IPR017896">
    <property type="entry name" value="4Fe4S_Fe-S-bd"/>
</dbReference>
<feature type="domain" description="4Fe-4S ferredoxin-type" evidence="2">
    <location>
        <begin position="26"/>
        <end position="55"/>
    </location>
</feature>
<keyword evidence="4" id="KW-1185">Reference proteome</keyword>
<evidence type="ECO:0000313" key="3">
    <source>
        <dbReference type="EMBL" id="CAJ35396.1"/>
    </source>
</evidence>
<dbReference type="eggNOG" id="arCOG00965">
    <property type="taxonomic scope" value="Archaea"/>
</dbReference>
<dbReference type="AlphaFoldDB" id="Q0W897"/>
<organism evidence="3 4">
    <name type="scientific">Methanocella arvoryzae (strain DSM 22066 / NBRC 105507 / MRE50)</name>
    <dbReference type="NCBI Taxonomy" id="351160"/>
    <lineage>
        <taxon>Archaea</taxon>
        <taxon>Methanobacteriati</taxon>
        <taxon>Methanobacteriota</taxon>
        <taxon>Stenosarchaea group</taxon>
        <taxon>Methanomicrobia</taxon>
        <taxon>Methanocellales</taxon>
        <taxon>Methanocellaceae</taxon>
        <taxon>Methanocella</taxon>
    </lineage>
</organism>
<evidence type="ECO:0000259" key="2">
    <source>
        <dbReference type="PROSITE" id="PS51379"/>
    </source>
</evidence>
<proteinExistence type="inferred from homology"/>
<dbReference type="PANTHER" id="PTHR43255:SF2">
    <property type="entry name" value="HETERODISULFIDE REDUCTASE RELATED PROTEIN"/>
    <property type="match status" value="1"/>
</dbReference>
<sequence length="201" mass="22250">MMIFQIMATRIPLGISRSSNGCSTDPRLSGSGYEKCMQCGRCTASCPAAYTFDDYIPRSVMSRLALGMGDSLAEAVWRCGQCYSCRARCPRNNSVGEAVLALRERFGAEGRVPDTIKSVRSLLLNNLHSRGETFLPQMLTDKLLREFGPATYSRCAGNIEKRARLGYEKEDARACRIPDDAMEEIRHILTATGCSDTDDQK</sequence>
<dbReference type="SUPFAM" id="SSF46548">
    <property type="entry name" value="alpha-helical ferredoxin"/>
    <property type="match status" value="1"/>
</dbReference>
<accession>Q0W897</accession>
<dbReference type="KEGG" id="rci:LRC439"/>
<dbReference type="PROSITE" id="PS51379">
    <property type="entry name" value="4FE4S_FER_2"/>
    <property type="match status" value="1"/>
</dbReference>
<name>Q0W897_METAR</name>
<dbReference type="InterPro" id="IPR017900">
    <property type="entry name" value="4Fe4S_Fe_S_CS"/>
</dbReference>